<dbReference type="InterPro" id="IPR036638">
    <property type="entry name" value="HLH_DNA-bd_sf"/>
</dbReference>
<dbReference type="GO" id="GO:0046983">
    <property type="term" value="F:protein dimerization activity"/>
    <property type="evidence" value="ECO:0007669"/>
    <property type="project" value="InterPro"/>
</dbReference>
<feature type="region of interest" description="Disordered" evidence="1">
    <location>
        <begin position="953"/>
        <end position="972"/>
    </location>
</feature>
<evidence type="ECO:0000256" key="1">
    <source>
        <dbReference type="SAM" id="MobiDB-lite"/>
    </source>
</evidence>
<feature type="region of interest" description="Disordered" evidence="1">
    <location>
        <begin position="1"/>
        <end position="49"/>
    </location>
</feature>
<feature type="compositionally biased region" description="Low complexity" evidence="1">
    <location>
        <begin position="157"/>
        <end position="191"/>
    </location>
</feature>
<sequence>MATDLGLDPSDPLNLLLHNSSQNNDSLMDESTSDGSSPPDWSQLSSLWDGSESVGGGLKPYPDLMDFSELNTLPMDMDFNPAMGMDPGALHYDPLKFNMPFSFEDAAAFHNVSAEMIPPQFTFTFQGAMNASASSFSSASSSSLSSPESLTKERRLSVTSSSSSSGASLSPVMESLASPSTSYSSDASSPSPAVPKLEVKTENFRLDPAAEIAESVRQSAGVMLAVPMSADLSSQVLAQSIMAAGNLQNKVPISRLPRATGSRSPISSSSSAASTPPPSTPPMNNAHPGKLIINAKPLSASASSSALHTPTPSAPQQATGSRPKTSHTTIERRYRTNLNARIQSLRMAVPALRVLEDRDGGNGKKIKKNLKDGVYVKGAGIGIDTEDGTTVDVIDVRGFVDGVKVARKCSKANVLGKAVEYIRVLKKREQRLKAEQAGMKALICGLVGGPALLKEWEIRWRERFGGEEKDEVEGEDAEDDDSDDDEGDDDDEVGKKRKRAKTSAAPAKKPVDRKPAPSPIVTTPVAELDGTLVNGAPVPEKRKRGRPRKVVPPPAPAVTSAPHISHQQAAAVAQQQQMDQMMHSPEGHQQGQAPQYMLAVFALFSFFNSPLTSQFASKAAHQHTGVVLTPPLALSPEIVSQYSRLPAVDVPQLFQVSWAWKDYLQFLHLFVSALVLGAFVWNWVSVTFRTKGKAPASTAAASREGKTNWSAVCDEAVLKGDTSSMSAVSLARMYHALSSSKSATVTQLGSLSLAIYNARGPFSYVGNLKAHSLWRQAKVESELIQTKRSSKPAVRSIEKLVMETFTLEEAAKAVASATPREKSNGEAPFTPVEILGSIVVKQRVKQHLGQLFVEAVSLSQDDIVEREQENDTVKQREQEMRRTIEAARELGGDVEELGRLLERVWRGTVLDDFDAENSAAEDVGPEDGVDAEIQSLLVALVLYRRMFSGSNTPKASSLLISPPPSPTLRTSQENGPLLALRKALGSWVFEDGDREGSMEDAKDKVVDLIVDMERRGRSATPMA</sequence>
<feature type="domain" description="BHLH" evidence="2">
    <location>
        <begin position="322"/>
        <end position="425"/>
    </location>
</feature>
<reference evidence="3 4" key="1">
    <citation type="journal article" date="2019" name="Nat. Ecol. Evol.">
        <title>Megaphylogeny resolves global patterns of mushroom evolution.</title>
        <authorList>
            <person name="Varga T."/>
            <person name="Krizsan K."/>
            <person name="Foldi C."/>
            <person name="Dima B."/>
            <person name="Sanchez-Garcia M."/>
            <person name="Sanchez-Ramirez S."/>
            <person name="Szollosi G.J."/>
            <person name="Szarkandi J.G."/>
            <person name="Papp V."/>
            <person name="Albert L."/>
            <person name="Andreopoulos W."/>
            <person name="Angelini C."/>
            <person name="Antonin V."/>
            <person name="Barry K.W."/>
            <person name="Bougher N.L."/>
            <person name="Buchanan P."/>
            <person name="Buyck B."/>
            <person name="Bense V."/>
            <person name="Catcheside P."/>
            <person name="Chovatia M."/>
            <person name="Cooper J."/>
            <person name="Damon W."/>
            <person name="Desjardin D."/>
            <person name="Finy P."/>
            <person name="Geml J."/>
            <person name="Haridas S."/>
            <person name="Hughes K."/>
            <person name="Justo A."/>
            <person name="Karasinski D."/>
            <person name="Kautmanova I."/>
            <person name="Kiss B."/>
            <person name="Kocsube S."/>
            <person name="Kotiranta H."/>
            <person name="LaButti K.M."/>
            <person name="Lechner B.E."/>
            <person name="Liimatainen K."/>
            <person name="Lipzen A."/>
            <person name="Lukacs Z."/>
            <person name="Mihaltcheva S."/>
            <person name="Morgado L.N."/>
            <person name="Niskanen T."/>
            <person name="Noordeloos M.E."/>
            <person name="Ohm R.A."/>
            <person name="Ortiz-Santana B."/>
            <person name="Ovrebo C."/>
            <person name="Racz N."/>
            <person name="Riley R."/>
            <person name="Savchenko A."/>
            <person name="Shiryaev A."/>
            <person name="Soop K."/>
            <person name="Spirin V."/>
            <person name="Szebenyi C."/>
            <person name="Tomsovsky M."/>
            <person name="Tulloss R.E."/>
            <person name="Uehling J."/>
            <person name="Grigoriev I.V."/>
            <person name="Vagvolgyi C."/>
            <person name="Papp T."/>
            <person name="Martin F.M."/>
            <person name="Miettinen O."/>
            <person name="Hibbett D.S."/>
            <person name="Nagy L.G."/>
        </authorList>
    </citation>
    <scope>NUCLEOTIDE SEQUENCE [LARGE SCALE GENOMIC DNA]</scope>
    <source>
        <strain evidence="3 4">CBS 121175</strain>
    </source>
</reference>
<dbReference type="PANTHER" id="PTHR47336:SF3">
    <property type="entry name" value="SERINE-RICH PROTEIN TYE7"/>
    <property type="match status" value="1"/>
</dbReference>
<organism evidence="3 4">
    <name type="scientific">Coprinopsis marcescibilis</name>
    <name type="common">Agaric fungus</name>
    <name type="synonym">Psathyrella marcescibilis</name>
    <dbReference type="NCBI Taxonomy" id="230819"/>
    <lineage>
        <taxon>Eukaryota</taxon>
        <taxon>Fungi</taxon>
        <taxon>Dikarya</taxon>
        <taxon>Basidiomycota</taxon>
        <taxon>Agaricomycotina</taxon>
        <taxon>Agaricomycetes</taxon>
        <taxon>Agaricomycetidae</taxon>
        <taxon>Agaricales</taxon>
        <taxon>Agaricineae</taxon>
        <taxon>Psathyrellaceae</taxon>
        <taxon>Coprinopsis</taxon>
    </lineage>
</organism>
<feature type="compositionally biased region" description="Low complexity" evidence="1">
    <location>
        <begin position="136"/>
        <end position="146"/>
    </location>
</feature>
<evidence type="ECO:0000259" key="2">
    <source>
        <dbReference type="PROSITE" id="PS50888"/>
    </source>
</evidence>
<proteinExistence type="predicted"/>
<dbReference type="Gene3D" id="4.10.280.10">
    <property type="entry name" value="Helix-loop-helix DNA-binding domain"/>
    <property type="match status" value="1"/>
</dbReference>
<accession>A0A5C3L7A6</accession>
<dbReference type="Proteomes" id="UP000307440">
    <property type="component" value="Unassembled WGS sequence"/>
</dbReference>
<feature type="compositionally biased region" description="Acidic residues" evidence="1">
    <location>
        <begin position="468"/>
        <end position="492"/>
    </location>
</feature>
<gene>
    <name evidence="3" type="ORF">FA15DRAFT_633789</name>
</gene>
<feature type="compositionally biased region" description="Low complexity" evidence="1">
    <location>
        <begin position="13"/>
        <end position="26"/>
    </location>
</feature>
<dbReference type="AlphaFoldDB" id="A0A5C3L7A6"/>
<feature type="region of interest" description="Disordered" evidence="1">
    <location>
        <begin position="464"/>
        <end position="562"/>
    </location>
</feature>
<dbReference type="PROSITE" id="PS50888">
    <property type="entry name" value="BHLH"/>
    <property type="match status" value="1"/>
</dbReference>
<feature type="compositionally biased region" description="Low complexity" evidence="1">
    <location>
        <begin position="259"/>
        <end position="274"/>
    </location>
</feature>
<keyword evidence="4" id="KW-1185">Reference proteome</keyword>
<dbReference type="EMBL" id="ML210155">
    <property type="protein sequence ID" value="TFK28532.1"/>
    <property type="molecule type" value="Genomic_DNA"/>
</dbReference>
<evidence type="ECO:0000313" key="4">
    <source>
        <dbReference type="Proteomes" id="UP000307440"/>
    </source>
</evidence>
<feature type="region of interest" description="Disordered" evidence="1">
    <location>
        <begin position="256"/>
        <end position="334"/>
    </location>
</feature>
<feature type="compositionally biased region" description="Polar residues" evidence="1">
    <location>
        <begin position="316"/>
        <end position="328"/>
    </location>
</feature>
<dbReference type="SUPFAM" id="SSF47459">
    <property type="entry name" value="HLH, helix-loop-helix DNA-binding domain"/>
    <property type="match status" value="1"/>
</dbReference>
<protein>
    <recommendedName>
        <fullName evidence="2">BHLH domain-containing protein</fullName>
    </recommendedName>
</protein>
<feature type="region of interest" description="Disordered" evidence="1">
    <location>
        <begin position="136"/>
        <end position="195"/>
    </location>
</feature>
<name>A0A5C3L7A6_COPMA</name>
<dbReference type="Pfam" id="PF00010">
    <property type="entry name" value="HLH"/>
    <property type="match status" value="1"/>
</dbReference>
<dbReference type="OrthoDB" id="2133190at2759"/>
<feature type="compositionally biased region" description="Low complexity" evidence="1">
    <location>
        <begin position="297"/>
        <end position="315"/>
    </location>
</feature>
<dbReference type="InterPro" id="IPR052099">
    <property type="entry name" value="Regulatory_TF_Diverse"/>
</dbReference>
<dbReference type="PANTHER" id="PTHR47336">
    <property type="entry name" value="TRANSCRIPTION FACTOR HMS1-RELATED"/>
    <property type="match status" value="1"/>
</dbReference>
<dbReference type="STRING" id="230819.A0A5C3L7A6"/>
<evidence type="ECO:0000313" key="3">
    <source>
        <dbReference type="EMBL" id="TFK28532.1"/>
    </source>
</evidence>
<dbReference type="InterPro" id="IPR011598">
    <property type="entry name" value="bHLH_dom"/>
</dbReference>
<dbReference type="SMART" id="SM00353">
    <property type="entry name" value="HLH"/>
    <property type="match status" value="1"/>
</dbReference>
<feature type="compositionally biased region" description="Polar residues" evidence="1">
    <location>
        <begin position="33"/>
        <end position="48"/>
    </location>
</feature>